<evidence type="ECO:0000256" key="5">
    <source>
        <dbReference type="ARBA" id="ARBA00022989"/>
    </source>
</evidence>
<name>A0ABU5DH50_9BURK</name>
<evidence type="ECO:0000256" key="6">
    <source>
        <dbReference type="ARBA" id="ARBA00023136"/>
    </source>
</evidence>
<evidence type="ECO:0000256" key="3">
    <source>
        <dbReference type="ARBA" id="ARBA00022475"/>
    </source>
</evidence>
<dbReference type="InterPro" id="IPR052702">
    <property type="entry name" value="MscS-like_channel"/>
</dbReference>
<dbReference type="Gene3D" id="1.10.287.1260">
    <property type="match status" value="1"/>
</dbReference>
<feature type="transmembrane region" description="Helical" evidence="7">
    <location>
        <begin position="172"/>
        <end position="189"/>
    </location>
</feature>
<protein>
    <submittedName>
        <fullName evidence="10">Mechanosensitive ion channel</fullName>
    </submittedName>
</protein>
<keyword evidence="3" id="KW-1003">Cell membrane</keyword>
<keyword evidence="4 7" id="KW-0812">Transmembrane</keyword>
<keyword evidence="11" id="KW-1185">Reference proteome</keyword>
<sequence>MDKPLNQDELEALGAALLKPAALTEIGLLLVVMGLAWLIVWRLKRATEAHNGAHPMPVMFGRNVFDGVLFPVLSLLLALAARPVLPRLGVAPAVFKLVIPVLIALVVIRLTVRVLRAGLPSSKIIKLVERSVSWIAWIGSILWVTGVLPVLMDSLDDVRFKVGNAHVTVLDLLQGALTALVVLVLALWVSSAVEARLLRSNALDLSLRKIAVNVTRASLLFIGLMFSLSAAGVDLTALGVLGGAVGVGIGFGLQKLASNYVSGFVILAERSLRIGDMVKVDNFEGRISDIKTRYTVIRSLGGKESVVPNEMLITQRVENSSLADPRVSVSTVVQVAYGTDLDVLIPQLVDVVKTCKRVLADPGPSVQLSNFAADGLELTVYFWIADPENGTGGVKSDVNLAILRTLNGLGIDIPFPQRVMHHITEAVPPEAKVEAAPPAS</sequence>
<dbReference type="PANTHER" id="PTHR30347">
    <property type="entry name" value="POTASSIUM CHANNEL RELATED"/>
    <property type="match status" value="1"/>
</dbReference>
<evidence type="ECO:0000259" key="9">
    <source>
        <dbReference type="Pfam" id="PF21082"/>
    </source>
</evidence>
<dbReference type="Proteomes" id="UP001285263">
    <property type="component" value="Unassembled WGS sequence"/>
</dbReference>
<feature type="transmembrane region" description="Helical" evidence="7">
    <location>
        <begin position="20"/>
        <end position="43"/>
    </location>
</feature>
<evidence type="ECO:0000259" key="8">
    <source>
        <dbReference type="Pfam" id="PF00924"/>
    </source>
</evidence>
<comment type="similarity">
    <text evidence="2">Belongs to the MscS (TC 1.A.23) family.</text>
</comment>
<gene>
    <name evidence="10" type="ORF">SNE35_13245</name>
</gene>
<evidence type="ECO:0000313" key="11">
    <source>
        <dbReference type="Proteomes" id="UP001285263"/>
    </source>
</evidence>
<feature type="domain" description="Mechanosensitive ion channel MscS" evidence="8">
    <location>
        <begin position="256"/>
        <end position="321"/>
    </location>
</feature>
<dbReference type="SUPFAM" id="SSF82861">
    <property type="entry name" value="Mechanosensitive channel protein MscS (YggB), transmembrane region"/>
    <property type="match status" value="1"/>
</dbReference>
<dbReference type="SUPFAM" id="SSF50182">
    <property type="entry name" value="Sm-like ribonucleoproteins"/>
    <property type="match status" value="1"/>
</dbReference>
<comment type="caution">
    <text evidence="10">The sequence shown here is derived from an EMBL/GenBank/DDBJ whole genome shotgun (WGS) entry which is preliminary data.</text>
</comment>
<evidence type="ECO:0000256" key="4">
    <source>
        <dbReference type="ARBA" id="ARBA00022692"/>
    </source>
</evidence>
<evidence type="ECO:0000256" key="2">
    <source>
        <dbReference type="ARBA" id="ARBA00008017"/>
    </source>
</evidence>
<organism evidence="10 11">
    <name type="scientific">Roseateles agri</name>
    <dbReference type="NCBI Taxonomy" id="3098619"/>
    <lineage>
        <taxon>Bacteria</taxon>
        <taxon>Pseudomonadati</taxon>
        <taxon>Pseudomonadota</taxon>
        <taxon>Betaproteobacteria</taxon>
        <taxon>Burkholderiales</taxon>
        <taxon>Sphaerotilaceae</taxon>
        <taxon>Roseateles</taxon>
    </lineage>
</organism>
<dbReference type="RefSeq" id="WP_320423384.1">
    <property type="nucleotide sequence ID" value="NZ_JAXCLA010000004.1"/>
</dbReference>
<proteinExistence type="inferred from homology"/>
<dbReference type="InterPro" id="IPR010920">
    <property type="entry name" value="LSM_dom_sf"/>
</dbReference>
<feature type="transmembrane region" description="Helical" evidence="7">
    <location>
        <begin position="132"/>
        <end position="152"/>
    </location>
</feature>
<evidence type="ECO:0000313" key="10">
    <source>
        <dbReference type="EMBL" id="MDY0745479.1"/>
    </source>
</evidence>
<reference evidence="10 11" key="1">
    <citation type="submission" date="2023-11" db="EMBL/GenBank/DDBJ databases">
        <title>Paucibacter sp. nov., isolated from fresh soil in Korea.</title>
        <authorList>
            <person name="Le N.T.T."/>
        </authorList>
    </citation>
    <scope>NUCLEOTIDE SEQUENCE [LARGE SCALE GENOMIC DNA]</scope>
    <source>
        <strain evidence="10 11">R3-3</strain>
    </source>
</reference>
<evidence type="ECO:0000256" key="1">
    <source>
        <dbReference type="ARBA" id="ARBA00004651"/>
    </source>
</evidence>
<dbReference type="InterPro" id="IPR011014">
    <property type="entry name" value="MscS_channel_TM-2"/>
</dbReference>
<dbReference type="InterPro" id="IPR011066">
    <property type="entry name" value="MscS_channel_C_sf"/>
</dbReference>
<accession>A0ABU5DH50</accession>
<feature type="transmembrane region" description="Helical" evidence="7">
    <location>
        <begin position="93"/>
        <end position="112"/>
    </location>
</feature>
<comment type="subcellular location">
    <subcellularLocation>
        <location evidence="1">Cell membrane</location>
        <topology evidence="1">Multi-pass membrane protein</topology>
    </subcellularLocation>
</comment>
<evidence type="ECO:0000256" key="7">
    <source>
        <dbReference type="SAM" id="Phobius"/>
    </source>
</evidence>
<dbReference type="Gene3D" id="2.30.30.60">
    <property type="match status" value="1"/>
</dbReference>
<keyword evidence="5 7" id="KW-1133">Transmembrane helix</keyword>
<dbReference type="EMBL" id="JAXCLA010000004">
    <property type="protein sequence ID" value="MDY0745479.1"/>
    <property type="molecule type" value="Genomic_DNA"/>
</dbReference>
<dbReference type="PANTHER" id="PTHR30347:SF1">
    <property type="entry name" value="MECHANOSENSITIVE CHANNEL MSCK"/>
    <property type="match status" value="1"/>
</dbReference>
<dbReference type="Pfam" id="PF21082">
    <property type="entry name" value="MS_channel_3rd"/>
    <property type="match status" value="1"/>
</dbReference>
<dbReference type="InterPro" id="IPR006685">
    <property type="entry name" value="MscS_channel_2nd"/>
</dbReference>
<dbReference type="Gene3D" id="3.30.70.100">
    <property type="match status" value="1"/>
</dbReference>
<dbReference type="InterPro" id="IPR023408">
    <property type="entry name" value="MscS_beta-dom_sf"/>
</dbReference>
<dbReference type="Pfam" id="PF00924">
    <property type="entry name" value="MS_channel_2nd"/>
    <property type="match status" value="1"/>
</dbReference>
<feature type="transmembrane region" description="Helical" evidence="7">
    <location>
        <begin position="64"/>
        <end position="81"/>
    </location>
</feature>
<dbReference type="InterPro" id="IPR049278">
    <property type="entry name" value="MS_channel_C"/>
</dbReference>
<dbReference type="SUPFAM" id="SSF82689">
    <property type="entry name" value="Mechanosensitive channel protein MscS (YggB), C-terminal domain"/>
    <property type="match status" value="1"/>
</dbReference>
<keyword evidence="6 7" id="KW-0472">Membrane</keyword>
<feature type="domain" description="Mechanosensitive ion channel MscS C-terminal" evidence="9">
    <location>
        <begin position="329"/>
        <end position="412"/>
    </location>
</feature>